<sequence>MPLLLIEIPAFHCCHLDNSSIQHNITVYTVPGTYQHGILGPRNSGNGFPNNGHIYSQSHYNIPGLMSCDNISETKLHHKAMIIHNSCSVHCCRSHEPMIKADDTIAAYCHSMPIPSAQLSTGLGHSVGDPSSLNTQPQLCSQLTLSDKSAFPKLVSSVSESGLDARKLLKCGQLTFPQALVSIEELHLNSSVKGNNDFLLKTTDNSQDGLEFNSSAKMKDNWTMTSMNYLLPEQRLPLTCKDAEVQTIIIMENKSASTIPCLQTTGHSHLHPELGLGFNLQCPQTPVREVRWDDEGMTWEVYGAAVDPEVLGLAIQKHLEIQIEQHMQPSELSGEMEQPTKKKRRSFRTVIRSLRQSNCCVRTNSTSE</sequence>
<keyword evidence="5" id="KW-1185">Reference proteome</keyword>
<evidence type="ECO:0000256" key="2">
    <source>
        <dbReference type="SAM" id="MobiDB-lite"/>
    </source>
</evidence>
<protein>
    <recommendedName>
        <fullName evidence="3">G protein-regulated inducer of neurite outgrowth C-terminal domain-containing protein</fullName>
    </recommendedName>
</protein>
<feature type="domain" description="G protein-regulated inducer of neurite outgrowth C-terminal" evidence="3">
    <location>
        <begin position="284"/>
        <end position="364"/>
    </location>
</feature>
<comment type="caution">
    <text evidence="4">The sequence shown here is derived from an EMBL/GenBank/DDBJ whole genome shotgun (WGS) entry which is preliminary data.</text>
</comment>
<dbReference type="InterPro" id="IPR026646">
    <property type="entry name" value="GPRIN2-like/GPRIN3"/>
</dbReference>
<evidence type="ECO:0000259" key="3">
    <source>
        <dbReference type="Pfam" id="PF15235"/>
    </source>
</evidence>
<gene>
    <name evidence="4" type="ORF">SPARVUS_LOCUS7083829</name>
</gene>
<dbReference type="PANTHER" id="PTHR15718">
    <property type="entry name" value="G PROTEIN-REGULATED INDUCER OF NEURITE OUTGROWTH C-TERMINAL DOMAIN-CONTAINING PROTEIN"/>
    <property type="match status" value="1"/>
</dbReference>
<accession>A0ABN9DCM0</accession>
<name>A0ABN9DCM0_9NEOB</name>
<dbReference type="Pfam" id="PF15235">
    <property type="entry name" value="GRIN_C"/>
    <property type="match status" value="1"/>
</dbReference>
<dbReference type="EMBL" id="CATNWA010014309">
    <property type="protein sequence ID" value="CAI9570325.1"/>
    <property type="molecule type" value="Genomic_DNA"/>
</dbReference>
<evidence type="ECO:0000313" key="5">
    <source>
        <dbReference type="Proteomes" id="UP001162483"/>
    </source>
</evidence>
<evidence type="ECO:0000256" key="1">
    <source>
        <dbReference type="ARBA" id="ARBA00002358"/>
    </source>
</evidence>
<proteinExistence type="predicted"/>
<feature type="region of interest" description="Disordered" evidence="2">
    <location>
        <begin position="327"/>
        <end position="347"/>
    </location>
</feature>
<organism evidence="4 5">
    <name type="scientific">Staurois parvus</name>
    <dbReference type="NCBI Taxonomy" id="386267"/>
    <lineage>
        <taxon>Eukaryota</taxon>
        <taxon>Metazoa</taxon>
        <taxon>Chordata</taxon>
        <taxon>Craniata</taxon>
        <taxon>Vertebrata</taxon>
        <taxon>Euteleostomi</taxon>
        <taxon>Amphibia</taxon>
        <taxon>Batrachia</taxon>
        <taxon>Anura</taxon>
        <taxon>Neobatrachia</taxon>
        <taxon>Ranoidea</taxon>
        <taxon>Ranidae</taxon>
        <taxon>Staurois</taxon>
    </lineage>
</organism>
<reference evidence="4" key="1">
    <citation type="submission" date="2023-05" db="EMBL/GenBank/DDBJ databases">
        <authorList>
            <person name="Stuckert A."/>
        </authorList>
    </citation>
    <scope>NUCLEOTIDE SEQUENCE</scope>
</reference>
<dbReference type="PANTHER" id="PTHR15718:SF5">
    <property type="entry name" value="G PROTEIN-REGULATED INDUCER OF NEURITE OUTGROWTH 2"/>
    <property type="match status" value="1"/>
</dbReference>
<comment type="function">
    <text evidence="1">May be involved in neurite outgrowth.</text>
</comment>
<dbReference type="Proteomes" id="UP001162483">
    <property type="component" value="Unassembled WGS sequence"/>
</dbReference>
<evidence type="ECO:0000313" key="4">
    <source>
        <dbReference type="EMBL" id="CAI9570325.1"/>
    </source>
</evidence>
<dbReference type="InterPro" id="IPR032745">
    <property type="entry name" value="GRIN_C"/>
</dbReference>